<feature type="region of interest" description="Disordered" evidence="1">
    <location>
        <begin position="1"/>
        <end position="20"/>
    </location>
</feature>
<keyword evidence="3" id="KW-1185">Reference proteome</keyword>
<organism evidence="2 3">
    <name type="scientific">[Clostridium] leptum DSM 753</name>
    <dbReference type="NCBI Taxonomy" id="428125"/>
    <lineage>
        <taxon>Bacteria</taxon>
        <taxon>Bacillati</taxon>
        <taxon>Bacillota</taxon>
        <taxon>Clostridia</taxon>
        <taxon>Eubacteriales</taxon>
        <taxon>Oscillospiraceae</taxon>
        <taxon>Oscillospiraceae incertae sedis</taxon>
    </lineage>
</organism>
<reference evidence="2 3" key="1">
    <citation type="submission" date="2017-07" db="EMBL/GenBank/DDBJ databases">
        <title>Prevalence of linear plasmids in Cutibacterium (Propionibacterium) acnes isolates obtained from prostatic tissue.</title>
        <authorList>
            <person name="Davidsson S."/>
            <person name="Carlsson J."/>
            <person name="Molling P."/>
            <person name="Andren O."/>
            <person name="Andersson S.-O."/>
            <person name="Brzuszkiewicz E."/>
            <person name="Poehlein A."/>
            <person name="Al-Zeer M."/>
            <person name="Brinkmann V."/>
            <person name="Scavenius C."/>
            <person name="Nazipi S."/>
            <person name="Soderquist B."/>
            <person name="Bruggemann H."/>
        </authorList>
    </citation>
    <scope>NUCLEOTIDE SEQUENCE [LARGE SCALE GENOMIC DNA]</scope>
    <source>
        <strain evidence="2 3">DSM 753</strain>
    </source>
</reference>
<dbReference type="EMBL" id="NOXF01000002">
    <property type="protein sequence ID" value="PEQ25150.1"/>
    <property type="molecule type" value="Genomic_DNA"/>
</dbReference>
<proteinExistence type="predicted"/>
<dbReference type="AlphaFoldDB" id="A0A855A7W3"/>
<evidence type="ECO:0000256" key="1">
    <source>
        <dbReference type="SAM" id="MobiDB-lite"/>
    </source>
</evidence>
<feature type="compositionally biased region" description="Basic and acidic residues" evidence="1">
    <location>
        <begin position="1"/>
        <end position="17"/>
    </location>
</feature>
<dbReference type="Proteomes" id="UP000220611">
    <property type="component" value="Unassembled WGS sequence"/>
</dbReference>
<evidence type="ECO:0000313" key="3">
    <source>
        <dbReference type="Proteomes" id="UP000220611"/>
    </source>
</evidence>
<protein>
    <submittedName>
        <fullName evidence="2">Uncharacterized protein</fullName>
    </submittedName>
</protein>
<comment type="caution">
    <text evidence="2">The sequence shown here is derived from an EMBL/GenBank/DDBJ whole genome shotgun (WGS) entry which is preliminary data.</text>
</comment>
<name>A0A855A7W3_9FIRM</name>
<evidence type="ECO:0000313" key="2">
    <source>
        <dbReference type="EMBL" id="PEQ25150.1"/>
    </source>
</evidence>
<gene>
    <name evidence="2" type="ORF">CH238_03685</name>
</gene>
<sequence>MLEGCFPEKRRFPEEKPAAWTEPAPAPELISHRKKISILWNFGTASVIVNFPEPPQWAGIFCAPRNSRADGPLTVRK</sequence>
<accession>A0A855A7W3</accession>